<dbReference type="SUPFAM" id="SSF53448">
    <property type="entry name" value="Nucleotide-diphospho-sugar transferases"/>
    <property type="match status" value="1"/>
</dbReference>
<name>A0A917CTJ5_9NOCA</name>
<evidence type="ECO:0000259" key="1">
    <source>
        <dbReference type="Pfam" id="PF00535"/>
    </source>
</evidence>
<organism evidence="2 3">
    <name type="scientific">Rhodococcoides trifolii</name>
    <dbReference type="NCBI Taxonomy" id="908250"/>
    <lineage>
        <taxon>Bacteria</taxon>
        <taxon>Bacillati</taxon>
        <taxon>Actinomycetota</taxon>
        <taxon>Actinomycetes</taxon>
        <taxon>Mycobacteriales</taxon>
        <taxon>Nocardiaceae</taxon>
        <taxon>Rhodococcoides</taxon>
    </lineage>
</organism>
<dbReference type="InterPro" id="IPR001173">
    <property type="entry name" value="Glyco_trans_2-like"/>
</dbReference>
<dbReference type="PANTHER" id="PTHR43630">
    <property type="entry name" value="POLY-BETA-1,6-N-ACETYL-D-GLUCOSAMINE SYNTHASE"/>
    <property type="match status" value="1"/>
</dbReference>
<protein>
    <submittedName>
        <fullName evidence="2">Glycosyl transferase</fullName>
    </submittedName>
</protein>
<dbReference type="RefSeq" id="WP_188543460.1">
    <property type="nucleotide sequence ID" value="NZ_BMCU01000001.1"/>
</dbReference>
<feature type="domain" description="Glycosyltransferase 2-like" evidence="1">
    <location>
        <begin position="7"/>
        <end position="124"/>
    </location>
</feature>
<dbReference type="Proteomes" id="UP000654257">
    <property type="component" value="Unassembled WGS sequence"/>
</dbReference>
<reference evidence="2" key="1">
    <citation type="journal article" date="2014" name="Int. J. Syst. Evol. Microbiol.">
        <title>Complete genome sequence of Corynebacterium casei LMG S-19264T (=DSM 44701T), isolated from a smear-ripened cheese.</title>
        <authorList>
            <consortium name="US DOE Joint Genome Institute (JGI-PGF)"/>
            <person name="Walter F."/>
            <person name="Albersmeier A."/>
            <person name="Kalinowski J."/>
            <person name="Ruckert C."/>
        </authorList>
    </citation>
    <scope>NUCLEOTIDE SEQUENCE</scope>
    <source>
        <strain evidence="2">CCM 7905</strain>
    </source>
</reference>
<evidence type="ECO:0000313" key="3">
    <source>
        <dbReference type="Proteomes" id="UP000654257"/>
    </source>
</evidence>
<sequence>MTPPTLSVVVPAYNEEETVAACLESLFAQIDEIDEIIVVDNNSTDDTERIVKEYAEKIDCLRLVHEPVQGILAARSAGFGAATGDVIGRVDADSLVRPGWARAIKRFLESDDSGAFGGVTGISIPYDSPFGGFKEHFVRGLMSLKMVGNDMPIDNLAGANMAIRKSTWTKVKGSVSTRSDVHEDVDLALTINDHGLKIAWLGDMWVDTSPRRRLTPPTEFTKYVRAGVETFALHGKATRQVRYLVAPVTWGMHALTWLPYRAYDPELGRVSLRTLVRTKTGEVRSSPVRSV</sequence>
<accession>A0A917CTJ5</accession>
<gene>
    <name evidence="2" type="ORF">GCM10007304_09070</name>
</gene>
<dbReference type="PANTHER" id="PTHR43630:SF2">
    <property type="entry name" value="GLYCOSYLTRANSFERASE"/>
    <property type="match status" value="1"/>
</dbReference>
<dbReference type="InterPro" id="IPR029044">
    <property type="entry name" value="Nucleotide-diphossugar_trans"/>
</dbReference>
<reference evidence="2" key="2">
    <citation type="submission" date="2020-09" db="EMBL/GenBank/DDBJ databases">
        <authorList>
            <person name="Sun Q."/>
            <person name="Sedlacek I."/>
        </authorList>
    </citation>
    <scope>NUCLEOTIDE SEQUENCE</scope>
    <source>
        <strain evidence="2">CCM 7905</strain>
    </source>
</reference>
<dbReference type="Gene3D" id="3.90.550.10">
    <property type="entry name" value="Spore Coat Polysaccharide Biosynthesis Protein SpsA, Chain A"/>
    <property type="match status" value="1"/>
</dbReference>
<dbReference type="Pfam" id="PF00535">
    <property type="entry name" value="Glycos_transf_2"/>
    <property type="match status" value="1"/>
</dbReference>
<dbReference type="EMBL" id="BMCU01000001">
    <property type="protein sequence ID" value="GGF97282.1"/>
    <property type="molecule type" value="Genomic_DNA"/>
</dbReference>
<keyword evidence="2" id="KW-0808">Transferase</keyword>
<evidence type="ECO:0000313" key="2">
    <source>
        <dbReference type="EMBL" id="GGF97282.1"/>
    </source>
</evidence>
<proteinExistence type="predicted"/>
<dbReference type="GO" id="GO:0016740">
    <property type="term" value="F:transferase activity"/>
    <property type="evidence" value="ECO:0007669"/>
    <property type="project" value="UniProtKB-KW"/>
</dbReference>
<dbReference type="AlphaFoldDB" id="A0A917CTJ5"/>
<keyword evidence="3" id="KW-1185">Reference proteome</keyword>
<dbReference type="CDD" id="cd00761">
    <property type="entry name" value="Glyco_tranf_GTA_type"/>
    <property type="match status" value="1"/>
</dbReference>
<comment type="caution">
    <text evidence="2">The sequence shown here is derived from an EMBL/GenBank/DDBJ whole genome shotgun (WGS) entry which is preliminary data.</text>
</comment>